<protein>
    <submittedName>
        <fullName evidence="1">Uncharacterized protein</fullName>
    </submittedName>
</protein>
<dbReference type="EMBL" id="JACAZF010000001">
    <property type="protein sequence ID" value="KAF7315063.1"/>
    <property type="molecule type" value="Genomic_DNA"/>
</dbReference>
<organism evidence="1 2">
    <name type="scientific">Mycena indigotica</name>
    <dbReference type="NCBI Taxonomy" id="2126181"/>
    <lineage>
        <taxon>Eukaryota</taxon>
        <taxon>Fungi</taxon>
        <taxon>Dikarya</taxon>
        <taxon>Basidiomycota</taxon>
        <taxon>Agaricomycotina</taxon>
        <taxon>Agaricomycetes</taxon>
        <taxon>Agaricomycetidae</taxon>
        <taxon>Agaricales</taxon>
        <taxon>Marasmiineae</taxon>
        <taxon>Mycenaceae</taxon>
        <taxon>Mycena</taxon>
    </lineage>
</organism>
<dbReference type="OrthoDB" id="3123704at2759"/>
<dbReference type="RefSeq" id="XP_037225086.1">
    <property type="nucleotide sequence ID" value="XM_037357176.1"/>
</dbReference>
<evidence type="ECO:0000313" key="1">
    <source>
        <dbReference type="EMBL" id="KAF7315063.1"/>
    </source>
</evidence>
<evidence type="ECO:0000313" key="2">
    <source>
        <dbReference type="Proteomes" id="UP000636479"/>
    </source>
</evidence>
<proteinExistence type="predicted"/>
<comment type="caution">
    <text evidence="1">The sequence shown here is derived from an EMBL/GenBank/DDBJ whole genome shotgun (WGS) entry which is preliminary data.</text>
</comment>
<name>A0A8H6WHH0_9AGAR</name>
<dbReference type="GeneID" id="59339692"/>
<keyword evidence="2" id="KW-1185">Reference proteome</keyword>
<accession>A0A8H6WHH0</accession>
<dbReference type="Proteomes" id="UP000636479">
    <property type="component" value="Unassembled WGS sequence"/>
</dbReference>
<gene>
    <name evidence="1" type="ORF">MIND_00020500</name>
</gene>
<sequence length="179" mass="20022">MSLQPSSSALYQQLSKTYDGYGRAWPSIPRYPTLEECSPDFNSPGRIRGPGNSFLINIKNTAYVAVLWTNQTAMNTGIWNYHIALQTTPQTPISFLDLYKQGWYPAYHEHETGQWISELTTGVIPAEGANTRIGAEGEIVVLVNKDKLYFATSPFPDPPLNPILLCNPELSQPPQPFDF</sequence>
<dbReference type="AlphaFoldDB" id="A0A8H6WHH0"/>
<reference evidence="1" key="1">
    <citation type="submission" date="2020-05" db="EMBL/GenBank/DDBJ databases">
        <title>Mycena genomes resolve the evolution of fungal bioluminescence.</title>
        <authorList>
            <person name="Tsai I.J."/>
        </authorList>
    </citation>
    <scope>NUCLEOTIDE SEQUENCE</scope>
    <source>
        <strain evidence="1">171206Taipei</strain>
    </source>
</reference>